<dbReference type="AlphaFoldDB" id="A0A8T1VRH1"/>
<reference evidence="7" key="1">
    <citation type="submission" date="2021-02" db="EMBL/GenBank/DDBJ databases">
        <authorList>
            <person name="Palmer J.M."/>
        </authorList>
    </citation>
    <scope>NUCLEOTIDE SEQUENCE</scope>
    <source>
        <strain evidence="7">SCRP23</strain>
    </source>
</reference>
<dbReference type="EMBL" id="JAGDFL010000710">
    <property type="protein sequence ID" value="KAG7382570.1"/>
    <property type="molecule type" value="Genomic_DNA"/>
</dbReference>
<keyword evidence="2" id="KW-0963">Cytoplasm</keyword>
<feature type="region of interest" description="Disordered" evidence="3">
    <location>
        <begin position="1"/>
        <end position="26"/>
    </location>
</feature>
<accession>A0A8T1VRH1</accession>
<evidence type="ECO:0000313" key="7">
    <source>
        <dbReference type="EMBL" id="KAG7382570.1"/>
    </source>
</evidence>
<comment type="subcellular location">
    <subcellularLocation>
        <location evidence="1">Cytoplasm</location>
        <location evidence="1">Cytoskeleton</location>
        <location evidence="1">Microtubule organizing center</location>
        <location evidence="1">Centrosome</location>
    </subcellularLocation>
</comment>
<proteinExistence type="predicted"/>
<dbReference type="Pfam" id="PF24652">
    <property type="entry name" value="CEP76_C"/>
    <property type="match status" value="1"/>
</dbReference>
<feature type="domain" description="CEP76/DRC7 peptidase-like" evidence="6">
    <location>
        <begin position="462"/>
        <end position="590"/>
    </location>
</feature>
<organism evidence="7 8">
    <name type="scientific">Phytophthora boehmeriae</name>
    <dbReference type="NCBI Taxonomy" id="109152"/>
    <lineage>
        <taxon>Eukaryota</taxon>
        <taxon>Sar</taxon>
        <taxon>Stramenopiles</taxon>
        <taxon>Oomycota</taxon>
        <taxon>Peronosporomycetes</taxon>
        <taxon>Peronosporales</taxon>
        <taxon>Peronosporaceae</taxon>
        <taxon>Phytophthora</taxon>
    </lineage>
</organism>
<feature type="domain" description="Centrosomal protein of 76 kDa C-terminal" evidence="5">
    <location>
        <begin position="618"/>
        <end position="750"/>
    </location>
</feature>
<name>A0A8T1VRH1_9STRA</name>
<dbReference type="InterPro" id="IPR052299">
    <property type="entry name" value="CEP76"/>
</dbReference>
<dbReference type="Pfam" id="PF15627">
    <property type="entry name" value="CEP76-C2"/>
    <property type="match status" value="1"/>
</dbReference>
<keyword evidence="8" id="KW-1185">Reference proteome</keyword>
<feature type="compositionally biased region" description="Acidic residues" evidence="3">
    <location>
        <begin position="1"/>
        <end position="10"/>
    </location>
</feature>
<dbReference type="Proteomes" id="UP000693981">
    <property type="component" value="Unassembled WGS sequence"/>
</dbReference>
<sequence length="763" mass="85972">MAEPTTEEEPFVVHEGKENSNAVHVQSSEKIRSLRAAIDARLHEQGIYDQIRDLVHLKSATAKASEDGDPNKDEQLDGDNDGVHSTEDSLIRDVLESEVVQQLLAAVRAMEIPAPDRVRGDTNTLETDDADDAGEAESERDVVLYLRLSGGRAFVDQLVELEHGGGSGEDDEDTGWDEMKCPVGSVLTFFRVIATFQQQRHVSRDVRTCVDPPFDEHFRFRVEKKRARAARTRGGLAYAVDVTSPWEALCLVEEPVQLDLLKVTKKLLRRDSGNRGRWRELSRELLAVHRLDWRRVLCSTLHFVHFPVQLVGQMKEPVGSLDIRADLLHCKRSAGIARDVRSFLNKEALQRNASNHSFYKYAKQWWDEYRSEARGSHLLSPKGSEKPTSGEDEYSKLLAQIGSRQRLVKMFAEDEEGRYRMVCKFITPLRVPSAVRSPSEAARFVGLLPYESNGLVGGAADETWRSLATVLSLRKGNAQNHADAALMRMSALARYPQVRTLPGLRVALNAASMITKALMHELSPTDVLLWEAMTGEKFALDDPRAPRRRGYCAIDCIFNHRQFFANVQSRSLKLVETSFDFDDESAWKRMDERMIADLPFHQPPVILIAPDLASAPAKELEWSASLKRAITSRRRADGLVTRWSDQLSFYLLPALNSYELERLYGVTQVDNNFFQQSVTNFVQEGHTFQGVPLAFTDECPDEALDAMTTNPLVTDILSLHARSASFALAVRCFPYAEDTCATWVMLAVSYESTSQNQNPRTFQ</sequence>
<dbReference type="InterPro" id="IPR056288">
    <property type="entry name" value="CEP76_C"/>
</dbReference>
<evidence type="ECO:0000313" key="8">
    <source>
        <dbReference type="Proteomes" id="UP000693981"/>
    </source>
</evidence>
<dbReference type="InterPro" id="IPR028926">
    <property type="entry name" value="CEP76-C2"/>
</dbReference>
<gene>
    <name evidence="7" type="primary">CEP76</name>
    <name evidence="7" type="ORF">PHYBOEH_010454</name>
</gene>
<evidence type="ECO:0000259" key="4">
    <source>
        <dbReference type="Pfam" id="PF15627"/>
    </source>
</evidence>
<feature type="compositionally biased region" description="Acidic residues" evidence="3">
    <location>
        <begin position="126"/>
        <end position="136"/>
    </location>
</feature>
<dbReference type="GO" id="GO:0005813">
    <property type="term" value="C:centrosome"/>
    <property type="evidence" value="ECO:0007669"/>
    <property type="project" value="UniProtKB-SubCell"/>
</dbReference>
<evidence type="ECO:0000256" key="1">
    <source>
        <dbReference type="ARBA" id="ARBA00004300"/>
    </source>
</evidence>
<dbReference type="PANTHER" id="PTHR46436:SF1">
    <property type="entry name" value="CENTROSOMAL PROTEIN OF 76 KDA"/>
    <property type="match status" value="1"/>
</dbReference>
<dbReference type="OrthoDB" id="5527234at2759"/>
<dbReference type="InterPro" id="IPR056290">
    <property type="entry name" value="CEPT76/DRC7_peptidase-like_dom"/>
</dbReference>
<evidence type="ECO:0000259" key="6">
    <source>
        <dbReference type="Pfam" id="PF24656"/>
    </source>
</evidence>
<evidence type="ECO:0000259" key="5">
    <source>
        <dbReference type="Pfam" id="PF24652"/>
    </source>
</evidence>
<feature type="region of interest" description="Disordered" evidence="3">
    <location>
        <begin position="62"/>
        <end position="85"/>
    </location>
</feature>
<feature type="domain" description="CEP76 C2" evidence="4">
    <location>
        <begin position="137"/>
        <end position="332"/>
    </location>
</feature>
<evidence type="ECO:0000256" key="3">
    <source>
        <dbReference type="SAM" id="MobiDB-lite"/>
    </source>
</evidence>
<evidence type="ECO:0000256" key="2">
    <source>
        <dbReference type="ARBA" id="ARBA00022490"/>
    </source>
</evidence>
<protein>
    <submittedName>
        <fullName evidence="7">Centrosomal protein of 76 kDa</fullName>
    </submittedName>
</protein>
<dbReference type="Pfam" id="PF24656">
    <property type="entry name" value="CEPT76_peptidase"/>
    <property type="match status" value="1"/>
</dbReference>
<feature type="region of interest" description="Disordered" evidence="3">
    <location>
        <begin position="115"/>
        <end position="136"/>
    </location>
</feature>
<feature type="compositionally biased region" description="Basic and acidic residues" evidence="3">
    <location>
        <begin position="64"/>
        <end position="85"/>
    </location>
</feature>
<dbReference type="PANTHER" id="PTHR46436">
    <property type="entry name" value="CENTROSOMAL PROTEIN OF 76 KDA"/>
    <property type="match status" value="1"/>
</dbReference>
<comment type="caution">
    <text evidence="7">The sequence shown here is derived from an EMBL/GenBank/DDBJ whole genome shotgun (WGS) entry which is preliminary data.</text>
</comment>